<dbReference type="Proteomes" id="UP000293483">
    <property type="component" value="Unassembled WGS sequence"/>
</dbReference>
<sequence>MKKLLVLALALSVLWIAKISFDLYRLNAAQDALMQQQNALEQRTASLNDQLAALNRQFSKTALSSDAEHAEPALAQQSAAALQPTVLIAQQLDLIEFALQQQQYSLALEKLNQLNLNINAYPLAPALKSSLHQVIDKDRHTVMQYINANNEQQNKMKAVLDLLDREIGGEIKAQYQKPAPQAGKSFWQRWIQIESVQQPNAVLMHRSIILKEAQLRLLLAQQQLQKGQYIAFQQELALAIQILKQLPDAKTQNFIQRLNDLKKISANPVPSLNTRALIG</sequence>
<evidence type="ECO:0000313" key="2">
    <source>
        <dbReference type="Proteomes" id="UP000293483"/>
    </source>
</evidence>
<evidence type="ECO:0000313" key="1">
    <source>
        <dbReference type="EMBL" id="RZG68482.1"/>
    </source>
</evidence>
<dbReference type="RefSeq" id="WP_130144503.1">
    <property type="nucleotide sequence ID" value="NZ_SGSU01000004.1"/>
</dbReference>
<protein>
    <recommendedName>
        <fullName evidence="3">Heme biosynthesis operon protein HemX</fullName>
    </recommendedName>
</protein>
<name>A0A4Q7B0L7_9GAMM</name>
<evidence type="ECO:0008006" key="3">
    <source>
        <dbReference type="Google" id="ProtNLM"/>
    </source>
</evidence>
<accession>A0A4Q7B0L7</accession>
<gene>
    <name evidence="1" type="ORF">EXE25_05385</name>
</gene>
<dbReference type="EMBL" id="SGSU01000004">
    <property type="protein sequence ID" value="RZG68482.1"/>
    <property type="molecule type" value="Genomic_DNA"/>
</dbReference>
<reference evidence="1 2" key="1">
    <citation type="submission" date="2019-02" db="EMBL/GenBank/DDBJ databases">
        <title>The Batch Genome Submission of Acinetobacter spp. strains.</title>
        <authorList>
            <person name="Qin J."/>
            <person name="Hu Y."/>
            <person name="Ye H."/>
            <person name="Wei L."/>
            <person name="Feng Y."/>
            <person name="Zong Z."/>
        </authorList>
    </citation>
    <scope>NUCLEOTIDE SEQUENCE [LARGE SCALE GENOMIC DNA]</scope>
    <source>
        <strain evidence="1 2">WCHABo060081</strain>
    </source>
</reference>
<dbReference type="AlphaFoldDB" id="A0A4Q7B0L7"/>
<comment type="caution">
    <text evidence="1">The sequence shown here is derived from an EMBL/GenBank/DDBJ whole genome shotgun (WGS) entry which is preliminary data.</text>
</comment>
<dbReference type="STRING" id="202951.GCA_001485025_02130"/>
<proteinExistence type="predicted"/>
<organism evidence="1 2">
    <name type="scientific">Acinetobacter bouvetii</name>
    <dbReference type="NCBI Taxonomy" id="202951"/>
    <lineage>
        <taxon>Bacteria</taxon>
        <taxon>Pseudomonadati</taxon>
        <taxon>Pseudomonadota</taxon>
        <taxon>Gammaproteobacteria</taxon>
        <taxon>Moraxellales</taxon>
        <taxon>Moraxellaceae</taxon>
        <taxon>Acinetobacter</taxon>
    </lineage>
</organism>